<keyword evidence="3" id="KW-1185">Reference proteome</keyword>
<reference evidence="2 3" key="1">
    <citation type="submission" date="2012-08" db="EMBL/GenBank/DDBJ databases">
        <title>Oryza genome evolution.</title>
        <authorList>
            <person name="Wing R.A."/>
        </authorList>
    </citation>
    <scope>NUCLEOTIDE SEQUENCE</scope>
</reference>
<sequence>MARRSLFVEAVRAVHLCRAMPRGGVGRGETGRGLRGFIRIGPIRHTVPERTLTTGVRDKRPKPSLHLCKRGRETRGERRRQPDRSFDRSSDPYNRVLCLQCGLALLARSAVEQIDLKAAARRGRSPPGARNKIVEHPG</sequence>
<feature type="region of interest" description="Disordered" evidence="1">
    <location>
        <begin position="52"/>
        <end position="91"/>
    </location>
</feature>
<feature type="compositionally biased region" description="Basic residues" evidence="1">
    <location>
        <begin position="59"/>
        <end position="69"/>
    </location>
</feature>
<evidence type="ECO:0000313" key="2">
    <source>
        <dbReference type="EnsemblPlants" id="LPERR05G13900.3"/>
    </source>
</evidence>
<reference evidence="2" key="3">
    <citation type="submission" date="2015-04" db="UniProtKB">
        <authorList>
            <consortium name="EnsemblPlants"/>
        </authorList>
    </citation>
    <scope>IDENTIFICATION</scope>
</reference>
<reference evidence="3" key="2">
    <citation type="submission" date="2013-12" db="EMBL/GenBank/DDBJ databases">
        <authorList>
            <person name="Yu Y."/>
            <person name="Lee S."/>
            <person name="de Baynast K."/>
            <person name="Wissotski M."/>
            <person name="Liu L."/>
            <person name="Talag J."/>
            <person name="Goicoechea J."/>
            <person name="Angelova A."/>
            <person name="Jetty R."/>
            <person name="Kudrna D."/>
            <person name="Golser W."/>
            <person name="Rivera L."/>
            <person name="Zhang J."/>
            <person name="Wing R."/>
        </authorList>
    </citation>
    <scope>NUCLEOTIDE SEQUENCE</scope>
</reference>
<protein>
    <submittedName>
        <fullName evidence="2">Uncharacterized protein</fullName>
    </submittedName>
</protein>
<organism evidence="2 3">
    <name type="scientific">Leersia perrieri</name>
    <dbReference type="NCBI Taxonomy" id="77586"/>
    <lineage>
        <taxon>Eukaryota</taxon>
        <taxon>Viridiplantae</taxon>
        <taxon>Streptophyta</taxon>
        <taxon>Embryophyta</taxon>
        <taxon>Tracheophyta</taxon>
        <taxon>Spermatophyta</taxon>
        <taxon>Magnoliopsida</taxon>
        <taxon>Liliopsida</taxon>
        <taxon>Poales</taxon>
        <taxon>Poaceae</taxon>
        <taxon>BOP clade</taxon>
        <taxon>Oryzoideae</taxon>
        <taxon>Oryzeae</taxon>
        <taxon>Oryzinae</taxon>
        <taxon>Leersia</taxon>
    </lineage>
</organism>
<proteinExistence type="predicted"/>
<dbReference type="Proteomes" id="UP000032180">
    <property type="component" value="Chromosome 5"/>
</dbReference>
<dbReference type="EnsemblPlants" id="LPERR05G13900.3">
    <property type="protein sequence ID" value="LPERR05G13900.3"/>
    <property type="gene ID" value="LPERR05G13900"/>
</dbReference>
<feature type="compositionally biased region" description="Basic and acidic residues" evidence="1">
    <location>
        <begin position="70"/>
        <end position="90"/>
    </location>
</feature>
<accession>A0A0D9WGV9</accession>
<evidence type="ECO:0000313" key="3">
    <source>
        <dbReference type="Proteomes" id="UP000032180"/>
    </source>
</evidence>
<dbReference type="Gramene" id="LPERR05G13900.3">
    <property type="protein sequence ID" value="LPERR05G13900.3"/>
    <property type="gene ID" value="LPERR05G13900"/>
</dbReference>
<name>A0A0D9WGV9_9ORYZ</name>
<dbReference type="HOGENOM" id="CLU_1858136_0_0_1"/>
<evidence type="ECO:0000256" key="1">
    <source>
        <dbReference type="SAM" id="MobiDB-lite"/>
    </source>
</evidence>
<dbReference type="AlphaFoldDB" id="A0A0D9WGV9"/>